<dbReference type="SUPFAM" id="SSF46785">
    <property type="entry name" value="Winged helix' DNA-binding domain"/>
    <property type="match status" value="1"/>
</dbReference>
<gene>
    <name evidence="5" type="ORF">B7P33_05695</name>
</gene>
<dbReference type="Gene3D" id="1.10.10.10">
    <property type="entry name" value="Winged helix-like DNA-binding domain superfamily/Winged helix DNA-binding domain"/>
    <property type="match status" value="1"/>
</dbReference>
<dbReference type="RefSeq" id="WP_097440725.1">
    <property type="nucleotide sequence ID" value="NZ_KZ300476.1"/>
</dbReference>
<organism evidence="5 6">
    <name type="scientific">Sediminicola luteus</name>
    <dbReference type="NCBI Taxonomy" id="319238"/>
    <lineage>
        <taxon>Bacteria</taxon>
        <taxon>Pseudomonadati</taxon>
        <taxon>Bacteroidota</taxon>
        <taxon>Flavobacteriia</taxon>
        <taxon>Flavobacteriales</taxon>
        <taxon>Flavobacteriaceae</taxon>
        <taxon>Sediminicola</taxon>
    </lineage>
</organism>
<evidence type="ECO:0000256" key="2">
    <source>
        <dbReference type="ARBA" id="ARBA00023125"/>
    </source>
</evidence>
<evidence type="ECO:0000256" key="3">
    <source>
        <dbReference type="ARBA" id="ARBA00023163"/>
    </source>
</evidence>
<accession>A0A2A4GBA1</accession>
<dbReference type="InterPro" id="IPR036390">
    <property type="entry name" value="WH_DNA-bd_sf"/>
</dbReference>
<comment type="caution">
    <text evidence="5">The sequence shown here is derived from an EMBL/GenBank/DDBJ whole genome shotgun (WGS) entry which is preliminary data.</text>
</comment>
<dbReference type="GO" id="GO:0006355">
    <property type="term" value="P:regulation of DNA-templated transcription"/>
    <property type="evidence" value="ECO:0007669"/>
    <property type="project" value="InterPro"/>
</dbReference>
<dbReference type="Pfam" id="PF13545">
    <property type="entry name" value="HTH_Crp_2"/>
    <property type="match status" value="1"/>
</dbReference>
<dbReference type="InterPro" id="IPR014710">
    <property type="entry name" value="RmlC-like_jellyroll"/>
</dbReference>
<dbReference type="CDD" id="cd00038">
    <property type="entry name" value="CAP_ED"/>
    <property type="match status" value="1"/>
</dbReference>
<name>A0A2A4GBA1_9FLAO</name>
<evidence type="ECO:0000313" key="5">
    <source>
        <dbReference type="EMBL" id="PCE65055.1"/>
    </source>
</evidence>
<keyword evidence="3" id="KW-0804">Transcription</keyword>
<dbReference type="EMBL" id="NBWU01000002">
    <property type="protein sequence ID" value="PCE65055.1"/>
    <property type="molecule type" value="Genomic_DNA"/>
</dbReference>
<dbReference type="Gene3D" id="2.60.120.10">
    <property type="entry name" value="Jelly Rolls"/>
    <property type="match status" value="1"/>
</dbReference>
<evidence type="ECO:0000256" key="1">
    <source>
        <dbReference type="ARBA" id="ARBA00023015"/>
    </source>
</evidence>
<keyword evidence="1" id="KW-0805">Transcription regulation</keyword>
<protein>
    <recommendedName>
        <fullName evidence="4">HTH crp-type domain-containing protein</fullName>
    </recommendedName>
</protein>
<proteinExistence type="predicted"/>
<dbReference type="OrthoDB" id="9776746at2"/>
<feature type="domain" description="HTH crp-type" evidence="4">
    <location>
        <begin position="140"/>
        <end position="203"/>
    </location>
</feature>
<keyword evidence="2" id="KW-0238">DNA-binding</keyword>
<sequence length="203" mass="23507">MPQPNLPFSSSALNTEILQKTEPVSIPAHTEILRPGQYISSIPLVTKGLLKVITKTEEKELLLYYIEPQQSCIMSYLAYSQNSPSQIFAYSEEPSEVMLLPVSELPKWSVDYPELNRWFMSLFTQRYTDLLDTIHHILFNTLDVRVYDYLKEKCRLLQTNPIKISHRQIAEELGTAREVVSRVIKKLEYTEKLENTKTGIKIV</sequence>
<dbReference type="SUPFAM" id="SSF51206">
    <property type="entry name" value="cAMP-binding domain-like"/>
    <property type="match status" value="1"/>
</dbReference>
<dbReference type="Proteomes" id="UP000219559">
    <property type="component" value="Unassembled WGS sequence"/>
</dbReference>
<dbReference type="GO" id="GO:0003677">
    <property type="term" value="F:DNA binding"/>
    <property type="evidence" value="ECO:0007669"/>
    <property type="project" value="UniProtKB-KW"/>
</dbReference>
<dbReference type="InterPro" id="IPR000595">
    <property type="entry name" value="cNMP-bd_dom"/>
</dbReference>
<dbReference type="AlphaFoldDB" id="A0A2A4GBA1"/>
<dbReference type="InterPro" id="IPR036388">
    <property type="entry name" value="WH-like_DNA-bd_sf"/>
</dbReference>
<evidence type="ECO:0000313" key="6">
    <source>
        <dbReference type="Proteomes" id="UP000219559"/>
    </source>
</evidence>
<evidence type="ECO:0000259" key="4">
    <source>
        <dbReference type="PROSITE" id="PS51063"/>
    </source>
</evidence>
<dbReference type="PROSITE" id="PS51063">
    <property type="entry name" value="HTH_CRP_2"/>
    <property type="match status" value="1"/>
</dbReference>
<keyword evidence="6" id="KW-1185">Reference proteome</keyword>
<reference evidence="5 6" key="1">
    <citation type="submission" date="2017-04" db="EMBL/GenBank/DDBJ databases">
        <title>A new member of the family Flavobacteriaceae isolated from ascidians.</title>
        <authorList>
            <person name="Chen L."/>
        </authorList>
    </citation>
    <scope>NUCLEOTIDE SEQUENCE [LARGE SCALE GENOMIC DNA]</scope>
    <source>
        <strain evidence="5 6">HQA918</strain>
    </source>
</reference>
<dbReference type="InterPro" id="IPR018490">
    <property type="entry name" value="cNMP-bd_dom_sf"/>
</dbReference>
<dbReference type="InterPro" id="IPR012318">
    <property type="entry name" value="HTH_CRP"/>
</dbReference>